<gene>
    <name evidence="2" type="ORF">FNH13_08310</name>
</gene>
<organism evidence="2 3">
    <name type="scientific">Ornithinimicrobium ciconiae</name>
    <dbReference type="NCBI Taxonomy" id="2594265"/>
    <lineage>
        <taxon>Bacteria</taxon>
        <taxon>Bacillati</taxon>
        <taxon>Actinomycetota</taxon>
        <taxon>Actinomycetes</taxon>
        <taxon>Micrococcales</taxon>
        <taxon>Ornithinimicrobiaceae</taxon>
        <taxon>Ornithinimicrobium</taxon>
    </lineage>
</organism>
<reference evidence="2 3" key="1">
    <citation type="submission" date="2019-07" db="EMBL/GenBank/DDBJ databases">
        <title>complete genome sequencing of Ornithinimicrobium sp. H23M54.</title>
        <authorList>
            <person name="Bae J.-W."/>
            <person name="Lee S.-Y."/>
        </authorList>
    </citation>
    <scope>NUCLEOTIDE SEQUENCE [LARGE SCALE GENOMIC DNA]</scope>
    <source>
        <strain evidence="2 3">H23M54</strain>
    </source>
</reference>
<name>A0A516G9Z0_9MICO</name>
<dbReference type="Proteomes" id="UP000315395">
    <property type="component" value="Chromosome"/>
</dbReference>
<dbReference type="AlphaFoldDB" id="A0A516G9Z0"/>
<feature type="region of interest" description="Disordered" evidence="1">
    <location>
        <begin position="1"/>
        <end position="33"/>
    </location>
</feature>
<sequence>MSASATESDEPSASVESAETATMPPPPRVDLHTSPIAPVIVDAAHAAIARATAREVAVHEAYERARNILRARNRRRALVQPTREMFSTPGRLDVHAGRSLPSYAWGVPVSRRGQLIAVICPTASAITAQIRTALARTLIVVASHDEQERIRRTCEPGQRFVMISARVPEPAHEEIVEVARRTPVSAATPPRI</sequence>
<dbReference type="KEGG" id="orz:FNH13_08310"/>
<protein>
    <submittedName>
        <fullName evidence="2">Uncharacterized protein</fullName>
    </submittedName>
</protein>
<evidence type="ECO:0000256" key="1">
    <source>
        <dbReference type="SAM" id="MobiDB-lite"/>
    </source>
</evidence>
<evidence type="ECO:0000313" key="3">
    <source>
        <dbReference type="Proteomes" id="UP000315395"/>
    </source>
</evidence>
<proteinExistence type="predicted"/>
<keyword evidence="3" id="KW-1185">Reference proteome</keyword>
<accession>A0A516G9Z0</accession>
<evidence type="ECO:0000313" key="2">
    <source>
        <dbReference type="EMBL" id="QDO88344.1"/>
    </source>
</evidence>
<dbReference type="EMBL" id="CP041616">
    <property type="protein sequence ID" value="QDO88344.1"/>
    <property type="molecule type" value="Genomic_DNA"/>
</dbReference>
<dbReference type="OrthoDB" id="4916564at2"/>
<dbReference type="RefSeq" id="WP_143783019.1">
    <property type="nucleotide sequence ID" value="NZ_CP041616.1"/>
</dbReference>